<sequence length="130" mass="15061">MKLFIQGIVLCCAGLSMQSFALGYSKKFEVCMRSVSNQTEGIKKCQIKELKIQNKRVKKLYKYTFKNANPIEKSLVEQMQSKWYQQRERACNLTDKKPRNYTVNHSSCALQMTLSHADMLEVRSGNKVLK</sequence>
<evidence type="ECO:0000259" key="2">
    <source>
        <dbReference type="Pfam" id="PF07007"/>
    </source>
</evidence>
<proteinExistence type="predicted"/>
<dbReference type="RefSeq" id="WP_068889590.1">
    <property type="nucleotide sequence ID" value="NZ_CBCRUU010000015.1"/>
</dbReference>
<dbReference type="Pfam" id="PF07007">
    <property type="entry name" value="LprI"/>
    <property type="match status" value="1"/>
</dbReference>
<dbReference type="InterPro" id="IPR009739">
    <property type="entry name" value="LprI-like_N"/>
</dbReference>
<evidence type="ECO:0000313" key="4">
    <source>
        <dbReference type="Proteomes" id="UP000186553"/>
    </source>
</evidence>
<dbReference type="EMBL" id="MBDL01000013">
    <property type="protein sequence ID" value="ODA12056.1"/>
    <property type="molecule type" value="Genomic_DNA"/>
</dbReference>
<keyword evidence="1" id="KW-0732">Signal</keyword>
<gene>
    <name evidence="3" type="ORF">BBP83_12920</name>
</gene>
<dbReference type="Gene3D" id="1.20.1270.180">
    <property type="match status" value="1"/>
</dbReference>
<dbReference type="OrthoDB" id="6699881at2"/>
<protein>
    <recommendedName>
        <fullName evidence="2">Lysozyme inhibitor LprI-like N-terminal domain-containing protein</fullName>
    </recommendedName>
</protein>
<feature type="domain" description="Lysozyme inhibitor LprI-like N-terminal" evidence="2">
    <location>
        <begin position="31"/>
        <end position="118"/>
    </location>
</feature>
<name>A0A1C3CTJ0_9GAMM</name>
<accession>A0A1C3CTJ0</accession>
<comment type="caution">
    <text evidence="3">The sequence shown here is derived from an EMBL/GenBank/DDBJ whole genome shotgun (WGS) entry which is preliminary data.</text>
</comment>
<dbReference type="STRING" id="1891224.BBP83_12920"/>
<dbReference type="AlphaFoldDB" id="A0A1C3CTJ0"/>
<feature type="chain" id="PRO_5008671642" description="Lysozyme inhibitor LprI-like N-terminal domain-containing protein" evidence="1">
    <location>
        <begin position="22"/>
        <end position="130"/>
    </location>
</feature>
<feature type="signal peptide" evidence="1">
    <location>
        <begin position="1"/>
        <end position="21"/>
    </location>
</feature>
<evidence type="ECO:0000313" key="3">
    <source>
        <dbReference type="EMBL" id="ODA12056.1"/>
    </source>
</evidence>
<keyword evidence="4" id="KW-1185">Reference proteome</keyword>
<organism evidence="3 4">
    <name type="scientific">Acinetobacter celticus</name>
    <dbReference type="NCBI Taxonomy" id="1891224"/>
    <lineage>
        <taxon>Bacteria</taxon>
        <taxon>Pseudomonadati</taxon>
        <taxon>Pseudomonadota</taxon>
        <taxon>Gammaproteobacteria</taxon>
        <taxon>Moraxellales</taxon>
        <taxon>Moraxellaceae</taxon>
        <taxon>Acinetobacter</taxon>
    </lineage>
</organism>
<evidence type="ECO:0000256" key="1">
    <source>
        <dbReference type="SAM" id="SignalP"/>
    </source>
</evidence>
<reference evidence="3 4" key="1">
    <citation type="submission" date="2016-07" db="EMBL/GenBank/DDBJ databases">
        <title>Acinetobacter sp. ANC 4603.</title>
        <authorList>
            <person name="Radolfova-Krizova L."/>
            <person name="Nemec A."/>
        </authorList>
    </citation>
    <scope>NUCLEOTIDE SEQUENCE [LARGE SCALE GENOMIC DNA]</scope>
    <source>
        <strain evidence="3 4">ANC 4603</strain>
    </source>
</reference>
<dbReference type="Proteomes" id="UP000186553">
    <property type="component" value="Unassembled WGS sequence"/>
</dbReference>